<name>A0A2U9IIA7_9CREN</name>
<reference evidence="2 3" key="1">
    <citation type="submission" date="2018-05" db="EMBL/GenBank/DDBJ databases">
        <title>Complete Genome Sequences of Extremely Thermoacidophilic, Metal-Mobilizing Type-Strain Members of the Archaeal Family Sulfolobaceae: Acidianus brierleyi DSM-1651T, Acidianus sulfidivorans DSM-18786T, Metallosphaera hakonensis DSM-7519T, and Metallosphaera prunae DSM-10039T.</title>
        <authorList>
            <person name="Counts J.A."/>
            <person name="Kelly R.M."/>
        </authorList>
    </citation>
    <scope>NUCLEOTIDE SEQUENCE [LARGE SCALE GENOMIC DNA]</scope>
    <source>
        <strain evidence="2 3">DSM 1651</strain>
    </source>
</reference>
<keyword evidence="1" id="KW-0472">Membrane</keyword>
<keyword evidence="3" id="KW-1185">Reference proteome</keyword>
<sequence length="628" mass="72042">MVIFILSITTYVQGQSTEIQSSGAEDTTTIHYSIITQITYVPLNNTYAVIVEKYLNNGTIITIYENGNSISLYCENISIGNITHITFPQFKYVSNASSMVINIHTKLFEYNLPPIGIFVYKDYIIVEFSPYSSYFKFYVFNSKLIEINQFTLFTKNNIKNEGILGISGKYLLYYKGKITYKNITIEGNNTGSFLNSLLLPQIIFFTTKNTTSLIATIPEISNITVYMYNLLNGNIENNIYLRNVTIYEYPSLVLVHNISAITANGVFLYTSQELIPAIVQGVMSVNGETLNCTLTTSLSDFIYKEKILDLETLCYNNFSIVNKRFYVVNLYNGKVNLSPKYNILEQIIYCNDLIVVKKNIIYFFPFSIYKNTYLYTPNFTFLGKTSFIPAQPINTIFINMPPSYMVPYIVPRISQIFSSYNPETNYIYYHGYIYLSNYLDTLIIHNNRSIQLNNTMLYFFGKPILIEKELGGYKVMELNGDKILKYVYVKANNFSTWNTITINKGEIINQNENSTTNVTYFTDTVFLGVGDFIIFHDNNTNILLELSNLTAINLFNTNLIGVYKTNLILVNEKNLQLANNYSLTNNLIYNNININIKTFSDLTNYSLFLIPLSVAIIIIGLLRLRKIL</sequence>
<dbReference type="Proteomes" id="UP000248044">
    <property type="component" value="Chromosome"/>
</dbReference>
<dbReference type="EMBL" id="CP029289">
    <property type="protein sequence ID" value="AWR95772.1"/>
    <property type="molecule type" value="Genomic_DNA"/>
</dbReference>
<keyword evidence="1" id="KW-0812">Transmembrane</keyword>
<accession>A0A2U9IIA7</accession>
<dbReference type="KEGG" id="abri:DFR85_15490"/>
<evidence type="ECO:0000256" key="1">
    <source>
        <dbReference type="SAM" id="Phobius"/>
    </source>
</evidence>
<organism evidence="2 3">
    <name type="scientific">Acidianus brierleyi</name>
    <dbReference type="NCBI Taxonomy" id="41673"/>
    <lineage>
        <taxon>Archaea</taxon>
        <taxon>Thermoproteota</taxon>
        <taxon>Thermoprotei</taxon>
        <taxon>Sulfolobales</taxon>
        <taxon>Sulfolobaceae</taxon>
        <taxon>Acidianus</taxon>
    </lineage>
</organism>
<proteinExistence type="predicted"/>
<protein>
    <recommendedName>
        <fullName evidence="4">Thermopsin</fullName>
    </recommendedName>
</protein>
<dbReference type="AlphaFoldDB" id="A0A2U9IIA7"/>
<evidence type="ECO:0008006" key="4">
    <source>
        <dbReference type="Google" id="ProtNLM"/>
    </source>
</evidence>
<feature type="transmembrane region" description="Helical" evidence="1">
    <location>
        <begin position="605"/>
        <end position="624"/>
    </location>
</feature>
<gene>
    <name evidence="2" type="ORF">DFR85_15490</name>
</gene>
<keyword evidence="1" id="KW-1133">Transmembrane helix</keyword>
<evidence type="ECO:0000313" key="3">
    <source>
        <dbReference type="Proteomes" id="UP000248044"/>
    </source>
</evidence>
<evidence type="ECO:0000313" key="2">
    <source>
        <dbReference type="EMBL" id="AWR95772.1"/>
    </source>
</evidence>